<dbReference type="KEGG" id="scya:EJ357_46590"/>
<dbReference type="OrthoDB" id="119681at2"/>
<proteinExistence type="predicted"/>
<dbReference type="RefSeq" id="WP_126398773.1">
    <property type="nucleotide sequence ID" value="NZ_CP034539.1"/>
</dbReference>
<keyword evidence="3" id="KW-1185">Reference proteome</keyword>
<reference evidence="2 3" key="1">
    <citation type="journal article" date="2019" name="Int. J. Syst. Evol. Microbiol.">
        <title>Streptomyces cyaneochromogenes sp. nov., a blue pigment-producing actinomycete from manganese-contaminated soil.</title>
        <authorList>
            <person name="Tang X."/>
            <person name="Zhao J."/>
            <person name="Li K."/>
            <person name="Chen Z."/>
            <person name="Sun Y."/>
            <person name="Gao J."/>
        </authorList>
    </citation>
    <scope>NUCLEOTIDE SEQUENCE [LARGE SCALE GENOMIC DNA]</scope>
    <source>
        <strain evidence="2 3">MK-45</strain>
    </source>
</reference>
<dbReference type="EMBL" id="CP034539">
    <property type="protein sequence ID" value="AZQ39961.1"/>
    <property type="molecule type" value="Genomic_DNA"/>
</dbReference>
<gene>
    <name evidence="2" type="ORF">EJ357_46590</name>
</gene>
<feature type="transmembrane region" description="Helical" evidence="1">
    <location>
        <begin position="93"/>
        <end position="109"/>
    </location>
</feature>
<keyword evidence="1" id="KW-0812">Transmembrane</keyword>
<feature type="transmembrane region" description="Helical" evidence="1">
    <location>
        <begin position="21"/>
        <end position="40"/>
    </location>
</feature>
<keyword evidence="1" id="KW-1133">Transmembrane helix</keyword>
<accession>A0A3S9MLE2</accession>
<evidence type="ECO:0000313" key="3">
    <source>
        <dbReference type="Proteomes" id="UP000280298"/>
    </source>
</evidence>
<evidence type="ECO:0008006" key="4">
    <source>
        <dbReference type="Google" id="ProtNLM"/>
    </source>
</evidence>
<evidence type="ECO:0000313" key="2">
    <source>
        <dbReference type="EMBL" id="AZQ39961.1"/>
    </source>
</evidence>
<dbReference type="Proteomes" id="UP000280298">
    <property type="component" value="Chromosome"/>
</dbReference>
<feature type="transmembrane region" description="Helical" evidence="1">
    <location>
        <begin position="68"/>
        <end position="86"/>
    </location>
</feature>
<sequence length="143" mass="15286">MSSPTTASVTPRRSLAADPGYQAFWILRTGFTVAPILFGLDKFANLLVDWPTYLAPWINDVVPGSAQAAMYAVGVIEIVAGIAVAVAPRFGGWLVAGWLAGIIVNLLTIPDHYDIALRDFGLLLGAVALARLAEHYHGTRQPS</sequence>
<name>A0A3S9MLE2_9ACTN</name>
<organism evidence="2 3">
    <name type="scientific">Streptomyces cyaneochromogenes</name>
    <dbReference type="NCBI Taxonomy" id="2496836"/>
    <lineage>
        <taxon>Bacteria</taxon>
        <taxon>Bacillati</taxon>
        <taxon>Actinomycetota</taxon>
        <taxon>Actinomycetes</taxon>
        <taxon>Kitasatosporales</taxon>
        <taxon>Streptomycetaceae</taxon>
        <taxon>Streptomyces</taxon>
    </lineage>
</organism>
<dbReference type="AlphaFoldDB" id="A0A3S9MLE2"/>
<keyword evidence="1" id="KW-0472">Membrane</keyword>
<protein>
    <recommendedName>
        <fullName evidence="4">DoxX family membrane protein</fullName>
    </recommendedName>
</protein>
<evidence type="ECO:0000256" key="1">
    <source>
        <dbReference type="SAM" id="Phobius"/>
    </source>
</evidence>